<dbReference type="Pfam" id="PF01753">
    <property type="entry name" value="zf-MYND"/>
    <property type="match status" value="1"/>
</dbReference>
<keyword evidence="3" id="KW-0862">Zinc</keyword>
<evidence type="ECO:0000313" key="9">
    <source>
        <dbReference type="Proteomes" id="UP001152797"/>
    </source>
</evidence>
<dbReference type="Proteomes" id="UP001152797">
    <property type="component" value="Unassembled WGS sequence"/>
</dbReference>
<dbReference type="PROSITE" id="PS01360">
    <property type="entry name" value="ZF_MYND_1"/>
    <property type="match status" value="1"/>
</dbReference>
<evidence type="ECO:0000256" key="1">
    <source>
        <dbReference type="ARBA" id="ARBA00022723"/>
    </source>
</evidence>
<name>A0A9P1FEZ9_9DINO</name>
<organism evidence="7">
    <name type="scientific">Cladocopium goreaui</name>
    <dbReference type="NCBI Taxonomy" id="2562237"/>
    <lineage>
        <taxon>Eukaryota</taxon>
        <taxon>Sar</taxon>
        <taxon>Alveolata</taxon>
        <taxon>Dinophyceae</taxon>
        <taxon>Suessiales</taxon>
        <taxon>Symbiodiniaceae</taxon>
        <taxon>Cladocopium</taxon>
    </lineage>
</organism>
<dbReference type="OrthoDB" id="424310at2759"/>
<dbReference type="GO" id="GO:0008270">
    <property type="term" value="F:zinc ion binding"/>
    <property type="evidence" value="ECO:0007669"/>
    <property type="project" value="UniProtKB-KW"/>
</dbReference>
<dbReference type="InterPro" id="IPR027417">
    <property type="entry name" value="P-loop_NTPase"/>
</dbReference>
<feature type="region of interest" description="Disordered" evidence="5">
    <location>
        <begin position="755"/>
        <end position="781"/>
    </location>
</feature>
<dbReference type="GO" id="GO:0051959">
    <property type="term" value="F:dynein light intermediate chain binding"/>
    <property type="evidence" value="ECO:0007669"/>
    <property type="project" value="InterPro"/>
</dbReference>
<feature type="domain" description="MYND-type" evidence="6">
    <location>
        <begin position="1610"/>
        <end position="1648"/>
    </location>
</feature>
<dbReference type="Gene3D" id="3.10.490.20">
    <property type="match status" value="1"/>
</dbReference>
<dbReference type="GO" id="GO:0045505">
    <property type="term" value="F:dynein intermediate chain binding"/>
    <property type="evidence" value="ECO:0007669"/>
    <property type="project" value="InterPro"/>
</dbReference>
<dbReference type="EMBL" id="CAMXCT030000140">
    <property type="protein sequence ID" value="CAL4761836.1"/>
    <property type="molecule type" value="Genomic_DNA"/>
</dbReference>
<evidence type="ECO:0000259" key="6">
    <source>
        <dbReference type="PROSITE" id="PS50865"/>
    </source>
</evidence>
<comment type="caution">
    <text evidence="7">The sequence shown here is derived from an EMBL/GenBank/DDBJ whole genome shotgun (WGS) entry which is preliminary data.</text>
</comment>
<dbReference type="InterPro" id="IPR041228">
    <property type="entry name" value="Dynein_C"/>
</dbReference>
<evidence type="ECO:0000256" key="2">
    <source>
        <dbReference type="ARBA" id="ARBA00022771"/>
    </source>
</evidence>
<dbReference type="InterPro" id="IPR042219">
    <property type="entry name" value="AAA_lid_11_sf"/>
</dbReference>
<reference evidence="8 9" key="2">
    <citation type="submission" date="2024-05" db="EMBL/GenBank/DDBJ databases">
        <authorList>
            <person name="Chen Y."/>
            <person name="Shah S."/>
            <person name="Dougan E. K."/>
            <person name="Thang M."/>
            <person name="Chan C."/>
        </authorList>
    </citation>
    <scope>NUCLEOTIDE SEQUENCE [LARGE SCALE GENOMIC DNA]</scope>
</reference>
<evidence type="ECO:0000256" key="5">
    <source>
        <dbReference type="SAM" id="MobiDB-lite"/>
    </source>
</evidence>
<evidence type="ECO:0000256" key="4">
    <source>
        <dbReference type="PROSITE-ProRule" id="PRU00134"/>
    </source>
</evidence>
<dbReference type="Gene3D" id="1.10.8.720">
    <property type="entry name" value="Region D6 of dynein motor"/>
    <property type="match status" value="1"/>
</dbReference>
<keyword evidence="1" id="KW-0479">Metal-binding</keyword>
<evidence type="ECO:0000313" key="7">
    <source>
        <dbReference type="EMBL" id="CAI3974524.1"/>
    </source>
</evidence>
<dbReference type="PROSITE" id="PS50865">
    <property type="entry name" value="ZF_MYND_2"/>
    <property type="match status" value="1"/>
</dbReference>
<dbReference type="GO" id="GO:0007018">
    <property type="term" value="P:microtubule-based movement"/>
    <property type="evidence" value="ECO:0007669"/>
    <property type="project" value="InterPro"/>
</dbReference>
<protein>
    <submittedName>
        <fullName evidence="8">Dynein axonemal heavy chain 8 (Axonemal beta dynein heavy chain 8) (Ciliary dynein heavy chain 8)</fullName>
    </submittedName>
</protein>
<dbReference type="Gene3D" id="3.40.50.300">
    <property type="entry name" value="P-loop containing nucleotide triphosphate hydrolases"/>
    <property type="match status" value="1"/>
</dbReference>
<dbReference type="InterPro" id="IPR002893">
    <property type="entry name" value="Znf_MYND"/>
</dbReference>
<dbReference type="Gene3D" id="1.20.1270.280">
    <property type="match status" value="1"/>
</dbReference>
<gene>
    <name evidence="7" type="ORF">C1SCF055_LOCUS2918</name>
</gene>
<sequence length="1663" mass="184876">MCELEDVLLKTPEIDEAFRLWITCEITLRFPIGLLQIAIKVTLEPPAGLKAGLYRTYSTMVSQELLDKIDLPQWRTLVFVQAFLHSIVQERRKFGPIGWCIPYEYNNSDLDACLLFLEKHVSTTIVAGQPISWVTVQYMVAEAQYGGRITDDLDRELFNTYAAKWFCDDIWKPSFTFNNYQSDYNYKIPEGLDIAQYKEAIDTIPSVDSPLIFGLHNNADLTYRMKEASEMITTIIETQPKDSGGSGGKSTDEIVKDLCLDYLAKMPPDFVEEIFRAQIQKLAGPKDKGVVIDKGFGAPLNIFLFQELQRLQNIISIVRTNLKNVAAAIDGTVVMTTELMEDLGFLFDARVPRGWTNDPSGAEISWLMPNLGGWFTGLTERQQMLNTWLEQGREKMKAFWITGFTNAQGFLTGMRQEVTRQHKKDQWALDDVISHTDVLAKDLERLGDNTGPPEEGQNIWGLFIEGGRWNRQDSRIEESEPKKLFTTMPVIYVTAINMKDLKGMGLNYGPHGPYNTAVYKYPKRNDRYLIFRMLLRTELHPFHWLDGLQSLKSRGTPWVADERPKTDEVNMPFFPLCEGCIQRRTVEQPSLLSVRRSATALQRMMVQDEAWASCLAKHLTTLEKQPLTEEESRSLSTVVDAFVALQGQLSEEARTAAWLGICRAASCCSGAAGTLALARHLVAPEMPSDPIVTEAFEATLKRAALAELEVAEVALLLNAAARAPRREAAELSPEASLVLMTLASRMAEHLRRDEDEALDYSEEEPAPRTVQRGRGFRGSSKAVPHDDEVLAVLFLGRTFSAGGQPSEGKKKGYQFGDLFINKLTGKESYEFGDLSKFIGGKVQEAVGNFTGKDSYEFGDITKTLDAKAKAEVCKVTGKDVYELGDISKFLDGQAKSQVAKLIGKDSYEFGDISREIARRAKEVDVDEEDLLLLLRAVITMGVGLTPVAHLLPMQVLLNLYGSSVELELGQRVSARLAAQLAKELDRRSKEALLGKGNEDYVLGDLTRKQLQQSLRSITGKENYEFGDISRSLLSCSMRFSHETGHGQIKVAFRRDLDAIAMAAESSSKVPRLSAGRTSSVDVWLTCAFDQREHGKACFSHAENTPSDRRCSHGSMTDCFRNNLQRELYDLTCTVNSSVPGMHSHEGLQEPFVLQQLSAPQPMPPAERRGGSCTGSERSLTPPPASPAPALAELGYRPGASRLSPDAGGRPLQVPQLPLRPVPELPTPVEQWRAPMESQFDVPSRPLPSPPEVGKPLKHWDISAMAGPERLPSPKTSQVDLPRPTTQPPMGDLRPTDGRGGSRSIAPVGVEAELVDQLLHRFVLEHKAPTLQRRERAAYKEMLEQVSWTALEPKAANDAALLLGKHFLAPVSANEALRAFRRCLHSILCDERVLDIVEHQMTLHFSRLKPKNASGSPRDAANALDALGRLSVENDELFEAFAEYLPNHLDQFGPKDVVGACTALGRLKERDEASLLAIAGLVSMDIRHYSVRVLVEKWSTVAGEVLDPADFAGEDLSAEQVLDMALSKMDPKKKQGYIDQLKKSTTCSAPVPAPVATRTTTEVAKSEDELLAKIKAEGRKATAEEIEELLARRRQRWRDTAPGSRLSRPVCAGCKGEGPRPYQCGSCKSVRYCSPECQKGHWKAHKKKCRKRLSVQICVLSDFA</sequence>
<dbReference type="InterPro" id="IPR043160">
    <property type="entry name" value="Dynein_C_barrel"/>
</dbReference>
<keyword evidence="9" id="KW-1185">Reference proteome</keyword>
<dbReference type="GO" id="GO:0030286">
    <property type="term" value="C:dynein complex"/>
    <property type="evidence" value="ECO:0007669"/>
    <property type="project" value="InterPro"/>
</dbReference>
<dbReference type="SUPFAM" id="SSF144232">
    <property type="entry name" value="HIT/MYND zinc finger-like"/>
    <property type="match status" value="1"/>
</dbReference>
<dbReference type="Pfam" id="PF18198">
    <property type="entry name" value="AAA_lid_11"/>
    <property type="match status" value="1"/>
</dbReference>
<dbReference type="Pfam" id="PF18199">
    <property type="entry name" value="Dynein_C"/>
    <property type="match status" value="1"/>
</dbReference>
<accession>A0A9P1FEZ9</accession>
<dbReference type="InterPro" id="IPR026983">
    <property type="entry name" value="DHC"/>
</dbReference>
<dbReference type="FunFam" id="3.10.490.20:FF:000010">
    <property type="entry name" value="Dynein heavy chain, putative"/>
    <property type="match status" value="1"/>
</dbReference>
<evidence type="ECO:0000256" key="3">
    <source>
        <dbReference type="ARBA" id="ARBA00022833"/>
    </source>
</evidence>
<evidence type="ECO:0000313" key="8">
    <source>
        <dbReference type="EMBL" id="CAL4761836.1"/>
    </source>
</evidence>
<feature type="region of interest" description="Disordered" evidence="5">
    <location>
        <begin position="1159"/>
        <end position="1225"/>
    </location>
</feature>
<dbReference type="EMBL" id="CAMXCT010000140">
    <property type="protein sequence ID" value="CAI3974524.1"/>
    <property type="molecule type" value="Genomic_DNA"/>
</dbReference>
<proteinExistence type="predicted"/>
<dbReference type="EMBL" id="CAMXCT020000140">
    <property type="protein sequence ID" value="CAL1127899.1"/>
    <property type="molecule type" value="Genomic_DNA"/>
</dbReference>
<keyword evidence="2 4" id="KW-0863">Zinc-finger</keyword>
<feature type="region of interest" description="Disordered" evidence="5">
    <location>
        <begin position="1265"/>
        <end position="1300"/>
    </location>
</feature>
<feature type="compositionally biased region" description="Acidic residues" evidence="5">
    <location>
        <begin position="755"/>
        <end position="764"/>
    </location>
</feature>
<dbReference type="InterPro" id="IPR041658">
    <property type="entry name" value="AAA_lid_11"/>
</dbReference>
<reference evidence="7" key="1">
    <citation type="submission" date="2022-10" db="EMBL/GenBank/DDBJ databases">
        <authorList>
            <person name="Chen Y."/>
            <person name="Dougan E. K."/>
            <person name="Chan C."/>
            <person name="Rhodes N."/>
            <person name="Thang M."/>
        </authorList>
    </citation>
    <scope>NUCLEOTIDE SEQUENCE</scope>
</reference>
<dbReference type="PANTHER" id="PTHR46961">
    <property type="entry name" value="DYNEIN HEAVY CHAIN 1, AXONEMAL-LIKE PROTEIN"/>
    <property type="match status" value="1"/>
</dbReference>
<dbReference type="Gene3D" id="6.10.140.2220">
    <property type="match status" value="1"/>
</dbReference>